<protein>
    <submittedName>
        <fullName evidence="1">Uncharacterized protein</fullName>
    </submittedName>
</protein>
<accession>A0A419AV03</accession>
<dbReference type="Gene3D" id="3.40.50.300">
    <property type="entry name" value="P-loop containing nucleotide triphosphate hydrolases"/>
    <property type="match status" value="1"/>
</dbReference>
<reference evidence="1 2" key="1">
    <citation type="submission" date="2018-09" db="EMBL/GenBank/DDBJ databases">
        <title>Phylogenetic diversity of Pectobacterium and Dickeya strains causing blackleg disease of potato in Morocco.</title>
        <authorList>
            <person name="Oulghazi S."/>
            <person name="Moumni M."/>
            <person name="Faure D."/>
        </authorList>
    </citation>
    <scope>NUCLEOTIDE SEQUENCE [LARGE SCALE GENOMIC DNA]</scope>
    <source>
        <strain evidence="1 2">S1.15.11.2D</strain>
    </source>
</reference>
<evidence type="ECO:0000313" key="2">
    <source>
        <dbReference type="Proteomes" id="UP000283655"/>
    </source>
</evidence>
<proteinExistence type="predicted"/>
<comment type="caution">
    <text evidence="1">The sequence shown here is derived from an EMBL/GenBank/DDBJ whole genome shotgun (WGS) entry which is preliminary data.</text>
</comment>
<evidence type="ECO:0000313" key="1">
    <source>
        <dbReference type="EMBL" id="RJL50547.1"/>
    </source>
</evidence>
<dbReference type="Proteomes" id="UP000283655">
    <property type="component" value="Unassembled WGS sequence"/>
</dbReference>
<sequence length="631" mass="74123">MKLTSEKSWVDLSRERYLWAEESFVAFLKKFDEQRLIQATDNASRQISVILYGPAQVGKTSLILTLLGIRDDCFTELNTLLRGEQDLGTMSTARTYRYRMSKNDFWYFSHRENGTAWFNDEEANAIFAGFRQEVEQGVREFDSVDVFLPRRFFDLQQQSSAQLLIRDLPGTHSTNANEQYYVNMLASRYLASADVVLLTGKADALAFLKPEELDNDLLKDWHWQRHRYKIVLTRAYSDATLQRLIKQKRFDKKAMRTFLLEQINTMELGLPESISELIYPVECGHTWLAINAGDDEFACQCRDLRRDVLQELLDSLHQASNPLSRLRTGYALPHIIEQQMAVEKGHYETEKTLLRKQLLRLEEHVDMYQERVSCNRDKHQKLLEKQQTLLQKRDDASGKDFGEHSNVTQIIAQLTTCKSPSLDLLKSKIRECGETYTQCWNDLLEAFQLPPERVPEMAYLERVITRLNGYWFETYFREKTRREDQDEIKGACLKDANFLTALFHKRIKFKFDTEECALNKNIVKNERTTRRLECIVAQLLKKKEHTHLRIVRIKQEFDESLTRYSQRLHESKNFLNVILSAKNTREHEIEVNVKNPDISRSERLGWLLMYKALNNDFDYVKSLAEESSKIE</sequence>
<dbReference type="AlphaFoldDB" id="A0A419AV03"/>
<gene>
    <name evidence="1" type="ORF">D5071_13260</name>
</gene>
<dbReference type="InterPro" id="IPR027417">
    <property type="entry name" value="P-loop_NTPase"/>
</dbReference>
<dbReference type="SUPFAM" id="SSF52540">
    <property type="entry name" value="P-loop containing nucleoside triphosphate hydrolases"/>
    <property type="match status" value="1"/>
</dbReference>
<name>A0A419AV03_PECCA</name>
<organism evidence="1 2">
    <name type="scientific">Pectobacterium carotovorum</name>
    <name type="common">Erwinia carotovora</name>
    <dbReference type="NCBI Taxonomy" id="554"/>
    <lineage>
        <taxon>Bacteria</taxon>
        <taxon>Pseudomonadati</taxon>
        <taxon>Pseudomonadota</taxon>
        <taxon>Gammaproteobacteria</taxon>
        <taxon>Enterobacterales</taxon>
        <taxon>Pectobacteriaceae</taxon>
        <taxon>Pectobacterium</taxon>
    </lineage>
</organism>
<dbReference type="RefSeq" id="WP_119874036.1">
    <property type="nucleotide sequence ID" value="NZ_QZDH01000031.1"/>
</dbReference>
<dbReference type="EMBL" id="QZDH01000031">
    <property type="protein sequence ID" value="RJL50547.1"/>
    <property type="molecule type" value="Genomic_DNA"/>
</dbReference>